<name>A0ABM8AXW2_9BACT</name>
<dbReference type="RefSeq" id="WP_281762217.1">
    <property type="nucleotide sequence ID" value="NZ_AP026709.1"/>
</dbReference>
<proteinExistence type="predicted"/>
<evidence type="ECO:0000313" key="1">
    <source>
        <dbReference type="EMBL" id="BDQ36302.1"/>
    </source>
</evidence>
<dbReference type="EMBL" id="AP026709">
    <property type="protein sequence ID" value="BDQ36302.1"/>
    <property type="molecule type" value="Genomic_DNA"/>
</dbReference>
<evidence type="ECO:0000313" key="2">
    <source>
        <dbReference type="Proteomes" id="UP001317742"/>
    </source>
</evidence>
<dbReference type="Proteomes" id="UP001317742">
    <property type="component" value="Chromosome"/>
</dbReference>
<keyword evidence="2" id="KW-1185">Reference proteome</keyword>
<gene>
    <name evidence="1" type="ORF">SYK_06620</name>
</gene>
<organism evidence="1 2">
    <name type="scientific">Pseudodesulfovibrio nedwellii</name>
    <dbReference type="NCBI Taxonomy" id="2973072"/>
    <lineage>
        <taxon>Bacteria</taxon>
        <taxon>Pseudomonadati</taxon>
        <taxon>Thermodesulfobacteriota</taxon>
        <taxon>Desulfovibrionia</taxon>
        <taxon>Desulfovibrionales</taxon>
        <taxon>Desulfovibrionaceae</taxon>
    </lineage>
</organism>
<sequence>MAIPTVNVTVQVNDSAGDPVEGAHVVAKLTTTEKYEGLVVPTYIEAETNSLGSCILAVFPNELGTEGSEYKFKVINPNTGKIQRYYVTIPNRDCNLADVADLPPYDKRSISVVMQADIDQNSTDISTNADGIAANAAAITAGADAQTAHEADVANPHGVTKTQVGLGNVLDVEQVPASEKGVANGVAGLDAGGKVPVSQLPETVVGAMEYKGTFVPASGYPASPDKGDYYAASADGSVNTTDYAVGDWAVFNGATWDKLDRTVQLATTEIPGEVELATAAEAIAHTLSDKAVTPAGLLDIYTKLQGILTDKWLFDSLRFLNESGADLISGAMVGSEGPWNTTFIGSLPFVSAYNTTRTIGPTRVWVLSDGGSVDAWPSDAYDRETLAVDKKMFAITSNGVFPLAVVVASGGSVYVELTPKVGQIIPDPTGDVMVVVGEEDTANKTPGPITRPETFIGNDVDTPAEMYAALNARRDDSAKLNATQNKIAEPFDFTTTWAAQSCTITNTNEVAAPNNSKPVSIGTASTADPQARYTLTGLASDIYTASIWLRGKGSSIGKQASIAIYDGGYKFSDPVTLSAEWQRISATMLTAGIPTLVRVDFIDSASTGEEAYLWGAELVQGSTPTTITIDNSTPLTDVAPDPYLLEDGAIAGRVLSGEATVLNGVATADYDATGALSYIMYEALPTSVSIMAVVNVTALTGTPYIREWNGIDAKHTPLTLGKNTIIIPAGVDGGYVYVGADAVGETVSYDSIHIYEIADILGVLNVGYKSDQGWQSQLGDGVRKTFKLDRPAKAAPSGVYRFNGTTYVEETGWTFDATANSITLTTALGVAETLKIVYNHEALVPRPAPTLEAVARTGVVHYTQSAGNADFVSWLTGNVPTGATVAIDSSVVKSYREGSVGQLVDTVKHDAIDPAASGHGVIWTEELVESGGEYVVQIHYVEVMDLTQHKGEIPVVDYVVTTTDNATPANVIENGTKHVPTGVAVPGV</sequence>
<protein>
    <submittedName>
        <fullName evidence="1">Uncharacterized protein</fullName>
    </submittedName>
</protein>
<accession>A0ABM8AXW2</accession>
<reference evidence="1 2" key="1">
    <citation type="submission" date="2022-08" db="EMBL/GenBank/DDBJ databases">
        <title>Genome Sequence of the sulphate-reducing bacterium, Pseudodesulfovibrio sp. SYK.</title>
        <authorList>
            <person name="Kondo R."/>
            <person name="Kataoka T."/>
        </authorList>
    </citation>
    <scope>NUCLEOTIDE SEQUENCE [LARGE SCALE GENOMIC DNA]</scope>
    <source>
        <strain evidence="1 2">SYK</strain>
    </source>
</reference>